<feature type="transmembrane region" description="Helical" evidence="1">
    <location>
        <begin position="48"/>
        <end position="68"/>
    </location>
</feature>
<accession>A0A6J7KJ08</accession>
<reference evidence="2" key="1">
    <citation type="submission" date="2020-05" db="EMBL/GenBank/DDBJ databases">
        <authorList>
            <person name="Chiriac C."/>
            <person name="Salcher M."/>
            <person name="Ghai R."/>
            <person name="Kavagutti S V."/>
        </authorList>
    </citation>
    <scope>NUCLEOTIDE SEQUENCE</scope>
</reference>
<proteinExistence type="predicted"/>
<dbReference type="AlphaFoldDB" id="A0A6J7KJ08"/>
<name>A0A6J7KJ08_9ZZZZ</name>
<evidence type="ECO:0000313" key="2">
    <source>
        <dbReference type="EMBL" id="CAB4955637.1"/>
    </source>
</evidence>
<keyword evidence="1" id="KW-0812">Transmembrane</keyword>
<evidence type="ECO:0000256" key="1">
    <source>
        <dbReference type="SAM" id="Phobius"/>
    </source>
</evidence>
<dbReference type="Pfam" id="PF11298">
    <property type="entry name" value="DUF3099"/>
    <property type="match status" value="1"/>
</dbReference>
<organism evidence="2">
    <name type="scientific">freshwater metagenome</name>
    <dbReference type="NCBI Taxonomy" id="449393"/>
    <lineage>
        <taxon>unclassified sequences</taxon>
        <taxon>metagenomes</taxon>
        <taxon>ecological metagenomes</taxon>
    </lineage>
</organism>
<dbReference type="InterPro" id="IPR021449">
    <property type="entry name" value="DUF3099"/>
</dbReference>
<protein>
    <submittedName>
        <fullName evidence="2">Unannotated protein</fullName>
    </submittedName>
</protein>
<keyword evidence="1" id="KW-1133">Transmembrane helix</keyword>
<sequence length="96" mass="10432">MAKRTSVTSVELSPELERRNRFIQYTVAMIIRVACIFLAVAIDGWLRFVFIAGAVLLPYFAVVAANSVGSSRSKTAATPVAPLQISTKDFIDASPK</sequence>
<keyword evidence="1" id="KW-0472">Membrane</keyword>
<feature type="transmembrane region" description="Helical" evidence="1">
    <location>
        <begin position="22"/>
        <end position="42"/>
    </location>
</feature>
<dbReference type="EMBL" id="CAFBNO010000028">
    <property type="protein sequence ID" value="CAB4955637.1"/>
    <property type="molecule type" value="Genomic_DNA"/>
</dbReference>
<gene>
    <name evidence="2" type="ORF">UFOPK3837_00721</name>
</gene>